<dbReference type="EMBL" id="LVLJ01002329">
    <property type="protein sequence ID" value="OAE25518.1"/>
    <property type="molecule type" value="Genomic_DNA"/>
</dbReference>
<evidence type="ECO:0000313" key="1">
    <source>
        <dbReference type="EMBL" id="OAE25518.1"/>
    </source>
</evidence>
<protein>
    <submittedName>
        <fullName evidence="1">Uncharacterized protein</fullName>
    </submittedName>
</protein>
<gene>
    <name evidence="1" type="ORF">AXG93_1543s1350</name>
</gene>
<organism evidence="1 2">
    <name type="scientific">Marchantia polymorpha subsp. ruderalis</name>
    <dbReference type="NCBI Taxonomy" id="1480154"/>
    <lineage>
        <taxon>Eukaryota</taxon>
        <taxon>Viridiplantae</taxon>
        <taxon>Streptophyta</taxon>
        <taxon>Embryophyta</taxon>
        <taxon>Marchantiophyta</taxon>
        <taxon>Marchantiopsida</taxon>
        <taxon>Marchantiidae</taxon>
        <taxon>Marchantiales</taxon>
        <taxon>Marchantiaceae</taxon>
        <taxon>Marchantia</taxon>
    </lineage>
</organism>
<evidence type="ECO:0000313" key="2">
    <source>
        <dbReference type="Proteomes" id="UP000077202"/>
    </source>
</evidence>
<comment type="caution">
    <text evidence="1">The sequence shown here is derived from an EMBL/GenBank/DDBJ whole genome shotgun (WGS) entry which is preliminary data.</text>
</comment>
<keyword evidence="2" id="KW-1185">Reference proteome</keyword>
<proteinExistence type="predicted"/>
<accession>A0A176VXH7</accession>
<name>A0A176VXH7_MARPO</name>
<dbReference type="Proteomes" id="UP000077202">
    <property type="component" value="Unassembled WGS sequence"/>
</dbReference>
<sequence>MGPLWLDSGAHLLLSLLDSGSCSGSLKRIKASVVLLSTCPFSYRSVPSLFPSSLYAESVLLRNTKPIYKQEICSFEWYPSLERLTRLIRQASDYVVMTLHSAGHHYLMTCDLTILYPALGDMTFGEVTAYSDEARGLGLGLG</sequence>
<dbReference type="AlphaFoldDB" id="A0A176VXH7"/>
<reference evidence="1" key="1">
    <citation type="submission" date="2016-03" db="EMBL/GenBank/DDBJ databases">
        <title>Mechanisms controlling the formation of the plant cell surface in tip-growing cells are functionally conserved among land plants.</title>
        <authorList>
            <person name="Honkanen S."/>
            <person name="Jones V.A."/>
            <person name="Morieri G."/>
            <person name="Champion C."/>
            <person name="Hetherington A.J."/>
            <person name="Kelly S."/>
            <person name="Saint-Marcoux D."/>
            <person name="Proust H."/>
            <person name="Prescott H."/>
            <person name="Dolan L."/>
        </authorList>
    </citation>
    <scope>NUCLEOTIDE SEQUENCE [LARGE SCALE GENOMIC DNA]</scope>
    <source>
        <tissue evidence="1">Whole gametophyte</tissue>
    </source>
</reference>